<dbReference type="PROSITE" id="PS50928">
    <property type="entry name" value="ABC_TM1"/>
    <property type="match status" value="1"/>
</dbReference>
<name>A0A4U6BNC7_9BRAD</name>
<dbReference type="PANTHER" id="PTHR43848:SF2">
    <property type="entry name" value="PUTRESCINE TRANSPORT SYSTEM PERMEASE PROTEIN POTI"/>
    <property type="match status" value="1"/>
</dbReference>
<keyword evidence="7 8" id="KW-0472">Membrane</keyword>
<evidence type="ECO:0000256" key="6">
    <source>
        <dbReference type="ARBA" id="ARBA00022989"/>
    </source>
</evidence>
<dbReference type="InterPro" id="IPR000515">
    <property type="entry name" value="MetI-like"/>
</dbReference>
<evidence type="ECO:0000259" key="9">
    <source>
        <dbReference type="PROSITE" id="PS50928"/>
    </source>
</evidence>
<comment type="subcellular location">
    <subcellularLocation>
        <location evidence="1 8">Cell membrane</location>
        <topology evidence="1 8">Multi-pass membrane protein</topology>
    </subcellularLocation>
</comment>
<dbReference type="InterPro" id="IPR035906">
    <property type="entry name" value="MetI-like_sf"/>
</dbReference>
<feature type="transmembrane region" description="Helical" evidence="8">
    <location>
        <begin position="179"/>
        <end position="199"/>
    </location>
</feature>
<feature type="transmembrane region" description="Helical" evidence="8">
    <location>
        <begin position="12"/>
        <end position="36"/>
    </location>
</feature>
<dbReference type="AlphaFoldDB" id="A0A4U6BNC7"/>
<keyword evidence="3 8" id="KW-0813">Transport</keyword>
<keyword evidence="11" id="KW-1185">Reference proteome</keyword>
<dbReference type="GO" id="GO:0005886">
    <property type="term" value="C:plasma membrane"/>
    <property type="evidence" value="ECO:0007669"/>
    <property type="project" value="UniProtKB-SubCell"/>
</dbReference>
<comment type="similarity">
    <text evidence="2">Belongs to the binding-protein-dependent transport system permease family. CysTW subfamily.</text>
</comment>
<dbReference type="InterPro" id="IPR051789">
    <property type="entry name" value="Bact_Polyamine_Transport"/>
</dbReference>
<dbReference type="STRING" id="211460.YH63_08405"/>
<keyword evidence="6 8" id="KW-1133">Transmembrane helix</keyword>
<evidence type="ECO:0000313" key="10">
    <source>
        <dbReference type="EMBL" id="TKT71827.1"/>
    </source>
</evidence>
<dbReference type="SUPFAM" id="SSF161098">
    <property type="entry name" value="MetI-like"/>
    <property type="match status" value="1"/>
</dbReference>
<evidence type="ECO:0000256" key="4">
    <source>
        <dbReference type="ARBA" id="ARBA00022475"/>
    </source>
</evidence>
<protein>
    <submittedName>
        <fullName evidence="10">ABC transporter permease subunit</fullName>
    </submittedName>
</protein>
<dbReference type="PANTHER" id="PTHR43848">
    <property type="entry name" value="PUTRESCINE TRANSPORT SYSTEM PERMEASE PROTEIN POTI"/>
    <property type="match status" value="1"/>
</dbReference>
<feature type="transmembrane region" description="Helical" evidence="8">
    <location>
        <begin position="103"/>
        <end position="129"/>
    </location>
</feature>
<feature type="domain" description="ABC transmembrane type-1" evidence="9">
    <location>
        <begin position="66"/>
        <end position="263"/>
    </location>
</feature>
<evidence type="ECO:0000256" key="3">
    <source>
        <dbReference type="ARBA" id="ARBA00022448"/>
    </source>
</evidence>
<evidence type="ECO:0000256" key="7">
    <source>
        <dbReference type="ARBA" id="ARBA00023136"/>
    </source>
</evidence>
<feature type="transmembrane region" description="Helical" evidence="8">
    <location>
        <begin position="237"/>
        <end position="258"/>
    </location>
</feature>
<gene>
    <name evidence="10" type="ORF">YH63_010585</name>
</gene>
<keyword evidence="4" id="KW-1003">Cell membrane</keyword>
<keyword evidence="5 8" id="KW-0812">Transmembrane</keyword>
<proteinExistence type="inferred from homology"/>
<dbReference type="RefSeq" id="WP_046827641.1">
    <property type="nucleotide sequence ID" value="NZ_LBIA02000001.1"/>
</dbReference>
<dbReference type="CDD" id="cd06261">
    <property type="entry name" value="TM_PBP2"/>
    <property type="match status" value="1"/>
</dbReference>
<feature type="transmembrane region" description="Helical" evidence="8">
    <location>
        <begin position="68"/>
        <end position="91"/>
    </location>
</feature>
<dbReference type="Gene3D" id="1.10.3720.10">
    <property type="entry name" value="MetI-like"/>
    <property type="match status" value="1"/>
</dbReference>
<organism evidence="10 11">
    <name type="scientific">Afipia massiliensis</name>
    <dbReference type="NCBI Taxonomy" id="211460"/>
    <lineage>
        <taxon>Bacteria</taxon>
        <taxon>Pseudomonadati</taxon>
        <taxon>Pseudomonadota</taxon>
        <taxon>Alphaproteobacteria</taxon>
        <taxon>Hyphomicrobiales</taxon>
        <taxon>Nitrobacteraceae</taxon>
        <taxon>Afipia</taxon>
    </lineage>
</organism>
<feature type="transmembrane region" description="Helical" evidence="8">
    <location>
        <begin position="135"/>
        <end position="158"/>
    </location>
</feature>
<sequence>MAARNVARLSGFNLVSIALGLAFLYLPIAILVIYSFNASRLVTVWGGWSLRWYIEFFNDEAMLSATWMSLRVAFCSATAATVLGTLAALALSRGERFRGRTLFSGMLYAPLVMPEVITGLSLLLLFVAIDAGRGFWTVTIAHTTLTMCFVAVVVQSRLGALDRSLEEAAMDLGCSPVRAFIAVTLPLMLPSIAAGWMLAFTLSLDDLVIASFTTGPGSATLPIRIYSEVRLGVKPEINAICTLVIAAVALVIIAASLVSKLSSDKGESAAPL</sequence>
<comment type="caution">
    <text evidence="10">The sequence shown here is derived from an EMBL/GenBank/DDBJ whole genome shotgun (WGS) entry which is preliminary data.</text>
</comment>
<dbReference type="Proteomes" id="UP000034832">
    <property type="component" value="Unassembled WGS sequence"/>
</dbReference>
<evidence type="ECO:0000256" key="2">
    <source>
        <dbReference type="ARBA" id="ARBA00007069"/>
    </source>
</evidence>
<accession>A0A4U6BNC7</accession>
<dbReference type="GO" id="GO:0055085">
    <property type="term" value="P:transmembrane transport"/>
    <property type="evidence" value="ECO:0007669"/>
    <property type="project" value="InterPro"/>
</dbReference>
<evidence type="ECO:0000256" key="1">
    <source>
        <dbReference type="ARBA" id="ARBA00004651"/>
    </source>
</evidence>
<reference evidence="10" key="1">
    <citation type="submission" date="2019-04" db="EMBL/GenBank/DDBJ databases">
        <title>Whole genome sequencing of cave bacteria.</title>
        <authorList>
            <person name="Gan H.M."/>
            <person name="Barton H."/>
            <person name="Savka M.A."/>
        </authorList>
    </citation>
    <scope>NUCLEOTIDE SEQUENCE [LARGE SCALE GENOMIC DNA]</scope>
    <source>
        <strain evidence="10">LC387</strain>
    </source>
</reference>
<evidence type="ECO:0000313" key="11">
    <source>
        <dbReference type="Proteomes" id="UP000034832"/>
    </source>
</evidence>
<evidence type="ECO:0000256" key="5">
    <source>
        <dbReference type="ARBA" id="ARBA00022692"/>
    </source>
</evidence>
<dbReference type="Pfam" id="PF00528">
    <property type="entry name" value="BPD_transp_1"/>
    <property type="match status" value="1"/>
</dbReference>
<dbReference type="EMBL" id="LBIA02000001">
    <property type="protein sequence ID" value="TKT71827.1"/>
    <property type="molecule type" value="Genomic_DNA"/>
</dbReference>
<evidence type="ECO:0000256" key="8">
    <source>
        <dbReference type="RuleBase" id="RU363032"/>
    </source>
</evidence>
<dbReference type="OrthoDB" id="9782004at2"/>